<evidence type="ECO:0000256" key="1">
    <source>
        <dbReference type="SAM" id="Phobius"/>
    </source>
</evidence>
<dbReference type="RefSeq" id="WP_188314222.1">
    <property type="nucleotide sequence ID" value="NZ_JABTCG010000003.1"/>
</dbReference>
<comment type="caution">
    <text evidence="2">The sequence shown here is derived from an EMBL/GenBank/DDBJ whole genome shotgun (WGS) entry which is preliminary data.</text>
</comment>
<accession>A0ABR7VBS9</accession>
<evidence type="ECO:0000313" key="2">
    <source>
        <dbReference type="EMBL" id="MBD0851104.1"/>
    </source>
</evidence>
<sequence length="153" mass="17294">MITALFSRQRIYALLLFLGAGILMARTIIMLFQGALEVLVWWVSALLILELLIDLACMLTSVRWFIANTKNEDRIPLRLGTSAAILHAVRVLIFVIGRAGPWTDFDVRPGKEALYWNWELVYFASVLSALGVIGVIVIWTLRINAKKKANENH</sequence>
<feature type="transmembrane region" description="Helical" evidence="1">
    <location>
        <begin position="12"/>
        <end position="33"/>
    </location>
</feature>
<reference evidence="2 3" key="1">
    <citation type="submission" date="2020-05" db="EMBL/GenBank/DDBJ databases">
        <title>The draft genome sequence of Maribacter arenosus CAU 1321.</title>
        <authorList>
            <person name="Mu L."/>
        </authorList>
    </citation>
    <scope>NUCLEOTIDE SEQUENCE [LARGE SCALE GENOMIC DNA]</scope>
    <source>
        <strain evidence="2 3">CAU 1321</strain>
    </source>
</reference>
<name>A0ABR7VBS9_9FLAO</name>
<feature type="transmembrane region" description="Helical" evidence="1">
    <location>
        <begin position="39"/>
        <end position="65"/>
    </location>
</feature>
<proteinExistence type="predicted"/>
<dbReference type="EMBL" id="JABTCG010000003">
    <property type="protein sequence ID" value="MBD0851104.1"/>
    <property type="molecule type" value="Genomic_DNA"/>
</dbReference>
<keyword evidence="1" id="KW-0812">Transmembrane</keyword>
<keyword evidence="3" id="KW-1185">Reference proteome</keyword>
<keyword evidence="1" id="KW-0472">Membrane</keyword>
<gene>
    <name evidence="2" type="ORF">HPE63_10525</name>
</gene>
<protein>
    <submittedName>
        <fullName evidence="2">Uncharacterized protein</fullName>
    </submittedName>
</protein>
<feature type="transmembrane region" description="Helical" evidence="1">
    <location>
        <begin position="77"/>
        <end position="100"/>
    </location>
</feature>
<dbReference type="Proteomes" id="UP000598350">
    <property type="component" value="Unassembled WGS sequence"/>
</dbReference>
<keyword evidence="1" id="KW-1133">Transmembrane helix</keyword>
<feature type="transmembrane region" description="Helical" evidence="1">
    <location>
        <begin position="120"/>
        <end position="141"/>
    </location>
</feature>
<organism evidence="2 3">
    <name type="scientific">Maribacter arenosus</name>
    <dbReference type="NCBI Taxonomy" id="1854708"/>
    <lineage>
        <taxon>Bacteria</taxon>
        <taxon>Pseudomonadati</taxon>
        <taxon>Bacteroidota</taxon>
        <taxon>Flavobacteriia</taxon>
        <taxon>Flavobacteriales</taxon>
        <taxon>Flavobacteriaceae</taxon>
        <taxon>Maribacter</taxon>
    </lineage>
</organism>
<evidence type="ECO:0000313" key="3">
    <source>
        <dbReference type="Proteomes" id="UP000598350"/>
    </source>
</evidence>